<accession>A0A2P1JYC9</accession>
<name>A0A2P1JYC9_9CAUD</name>
<feature type="compositionally biased region" description="Polar residues" evidence="1">
    <location>
        <begin position="612"/>
        <end position="627"/>
    </location>
</feature>
<sequence length="904" mass="97909">MIVDEEDYLAHYGILRRSGRYPWGSGGNVEQNHRSFLGMIEAMKAEGLTEAEIAKGLNDISIKDLRSLQSIASNAVKASNVAMAVRLRDEGNSMQAIADRMGLAGESSVRSMLASSAAYKANQLDEVTGMLKEQIKDGGYLDVGAGVEQYAGMSRTQFDVALTALRNEGYDVINVQVDQVGGQGKTLNKVLVPEGVTYKDVVADKGNIKSIAVKLTDDGPVEVRPPESLDLKRLKINYDEDGGTAADGTMYVRPGVADLDMGASHYAQVRIAVDGTHYLKGMAVYKDDLPAGVDVVFNTNKTNTGNPKDALKPLKTLPDGSLDVDNPFGASIKPGGQRGKLNIVNEAGDWTEWSNSTASQMLSKQDRTLVREQLDKVSSSKRQELDEILSLTNPAVKQKLLQSYSDDVDAAAVHLKGAAMPRQATKVILPVNQMKDTEIYAPTFKNGERVALVRYPHGGTFEIPELTVNNKNPSAKKLLGNAVDAVGINSKVAERLSGADFDGDSVVVIPNNSGKIKSTPALDGLKGFDPKRQYPAYEGMKPMTSRQTQLEMGNVSNLITDMTIKGANTSEIARAVRHSMVVIDAEKHKLNYKQSAIDNGIPQLKEKYQGSAKSGASTLVSRSTSEQRVAKRQMGYRIDPATGEKIYKETGEGYTKRRTLKTVDPKTGKKVDVVDPVTGKKVYDPSDEGKWVAKTSNSTKGAEAKDAHSLSSGTAVEKIYADHSNRLKAMGNEARKELVATKPTPYSQSAKRVYAKEVDSLNAKLNVALKNAPRERQAQVIANAVVRQKRDANPDMQSDELRKVSAKALATARTRTGANKDLVDITPREWEAIQSGAVSNHKLTQILNNADVQKVKKLATPRENPVMTTAKQQRARNLLASGRTPSEVAAILGVPVSTLTSSMK</sequence>
<gene>
    <name evidence="2" type="primary">92</name>
    <name evidence="2" type="ORF">PBI_GRAVY_92</name>
</gene>
<evidence type="ECO:0000313" key="2">
    <source>
        <dbReference type="EMBL" id="AVO25331.1"/>
    </source>
</evidence>
<proteinExistence type="predicted"/>
<dbReference type="Proteomes" id="UP000240261">
    <property type="component" value="Segment"/>
</dbReference>
<protein>
    <submittedName>
        <fullName evidence="2">Uncharacterized protein</fullName>
    </submittedName>
</protein>
<dbReference type="Gene3D" id="1.10.10.60">
    <property type="entry name" value="Homeodomain-like"/>
    <property type="match status" value="1"/>
</dbReference>
<evidence type="ECO:0000313" key="3">
    <source>
        <dbReference type="Proteomes" id="UP000240261"/>
    </source>
</evidence>
<organism evidence="2 3">
    <name type="scientific">Gordonia phage Gravy</name>
    <dbReference type="NCBI Taxonomy" id="2094133"/>
    <lineage>
        <taxon>Viruses</taxon>
        <taxon>Duplodnaviria</taxon>
        <taxon>Heunggongvirae</taxon>
        <taxon>Uroviricota</taxon>
        <taxon>Caudoviricetes</taxon>
        <taxon>Deejayvirinae</taxon>
        <taxon>Tanisvirus</taxon>
        <taxon>Tanisvirus tanis</taxon>
    </lineage>
</organism>
<reference evidence="2 3" key="1">
    <citation type="submission" date="2018-02" db="EMBL/GenBank/DDBJ databases">
        <authorList>
            <person name="Aull H.G."/>
            <person name="Garlena R.A."/>
            <person name="Russell D.A."/>
            <person name="Pop W.H."/>
            <person name="Jacobs-Sera D."/>
            <person name="Hatfull G.F."/>
        </authorList>
    </citation>
    <scope>NUCLEOTIDE SEQUENCE [LARGE SCALE GENOMIC DNA]</scope>
</reference>
<dbReference type="EMBL" id="MG962368">
    <property type="protein sequence ID" value="AVO25331.1"/>
    <property type="molecule type" value="Genomic_DNA"/>
</dbReference>
<evidence type="ECO:0000256" key="1">
    <source>
        <dbReference type="SAM" id="MobiDB-lite"/>
    </source>
</evidence>
<feature type="region of interest" description="Disordered" evidence="1">
    <location>
        <begin position="612"/>
        <end position="633"/>
    </location>
</feature>